<feature type="domain" description="Aminotransferase class I/classII large" evidence="7">
    <location>
        <begin position="30"/>
        <end position="379"/>
    </location>
</feature>
<comment type="caution">
    <text evidence="8">The sequence shown here is derived from an EMBL/GenBank/DDBJ whole genome shotgun (WGS) entry which is preliminary data.</text>
</comment>
<dbReference type="PANTHER" id="PTHR46383:SF3">
    <property type="entry name" value="ASPARTATE AMINOTRANSFERASE-RELATED"/>
    <property type="match status" value="1"/>
</dbReference>
<dbReference type="RefSeq" id="WP_118365361.1">
    <property type="nucleotide sequence ID" value="NZ_JAJBMQ010000013.1"/>
</dbReference>
<evidence type="ECO:0000256" key="4">
    <source>
        <dbReference type="ARBA" id="ARBA00022679"/>
    </source>
</evidence>
<dbReference type="EC" id="2.6.1.-" evidence="6"/>
<reference evidence="8 9" key="1">
    <citation type="submission" date="2018-08" db="EMBL/GenBank/DDBJ databases">
        <title>A genome reference for cultivated species of the human gut microbiota.</title>
        <authorList>
            <person name="Zou Y."/>
            <person name="Xue W."/>
            <person name="Luo G."/>
        </authorList>
    </citation>
    <scope>NUCLEOTIDE SEQUENCE [LARGE SCALE GENOMIC DNA]</scope>
    <source>
        <strain evidence="8 9">AF35-6BH</strain>
    </source>
</reference>
<dbReference type="EMBL" id="QRPK01000009">
    <property type="protein sequence ID" value="RHM14130.1"/>
    <property type="molecule type" value="Genomic_DNA"/>
</dbReference>
<accession>A0A415PN28</accession>
<dbReference type="Gene3D" id="3.90.1150.10">
    <property type="entry name" value="Aspartate Aminotransferase, domain 1"/>
    <property type="match status" value="1"/>
</dbReference>
<evidence type="ECO:0000256" key="1">
    <source>
        <dbReference type="ARBA" id="ARBA00001933"/>
    </source>
</evidence>
<evidence type="ECO:0000259" key="7">
    <source>
        <dbReference type="Pfam" id="PF00155"/>
    </source>
</evidence>
<dbReference type="GO" id="GO:0008483">
    <property type="term" value="F:transaminase activity"/>
    <property type="evidence" value="ECO:0007669"/>
    <property type="project" value="UniProtKB-KW"/>
</dbReference>
<organism evidence="8 9">
    <name type="scientific">Amedibacillus dolichus</name>
    <dbReference type="NCBI Taxonomy" id="31971"/>
    <lineage>
        <taxon>Bacteria</taxon>
        <taxon>Bacillati</taxon>
        <taxon>Bacillota</taxon>
        <taxon>Erysipelotrichia</taxon>
        <taxon>Erysipelotrichales</taxon>
        <taxon>Erysipelotrichaceae</taxon>
        <taxon>Amedibacillus</taxon>
    </lineage>
</organism>
<evidence type="ECO:0000256" key="5">
    <source>
        <dbReference type="ARBA" id="ARBA00022898"/>
    </source>
</evidence>
<evidence type="ECO:0000256" key="3">
    <source>
        <dbReference type="ARBA" id="ARBA00022576"/>
    </source>
</evidence>
<dbReference type="GO" id="GO:0006520">
    <property type="term" value="P:amino acid metabolic process"/>
    <property type="evidence" value="ECO:0007669"/>
    <property type="project" value="InterPro"/>
</dbReference>
<keyword evidence="5" id="KW-0663">Pyridoxal phosphate</keyword>
<dbReference type="InterPro" id="IPR004839">
    <property type="entry name" value="Aminotransferase_I/II_large"/>
</dbReference>
<evidence type="ECO:0000256" key="2">
    <source>
        <dbReference type="ARBA" id="ARBA00007441"/>
    </source>
</evidence>
<dbReference type="InterPro" id="IPR050596">
    <property type="entry name" value="AspAT/PAT-like"/>
</dbReference>
<keyword evidence="9" id="KW-1185">Reference proteome</keyword>
<keyword evidence="3 6" id="KW-0032">Aminotransferase</keyword>
<dbReference type="InterPro" id="IPR015422">
    <property type="entry name" value="PyrdxlP-dep_Trfase_small"/>
</dbReference>
<dbReference type="InterPro" id="IPR004838">
    <property type="entry name" value="NHTrfase_class1_PyrdxlP-BS"/>
</dbReference>
<dbReference type="Proteomes" id="UP000284868">
    <property type="component" value="Unassembled WGS sequence"/>
</dbReference>
<dbReference type="Pfam" id="PF00155">
    <property type="entry name" value="Aminotran_1_2"/>
    <property type="match status" value="1"/>
</dbReference>
<comment type="cofactor">
    <cofactor evidence="1 6">
        <name>pyridoxal 5'-phosphate</name>
        <dbReference type="ChEBI" id="CHEBI:597326"/>
    </cofactor>
</comment>
<proteinExistence type="inferred from homology"/>
<sequence>MYEQYLSDKVKQIKPSGIRKYFDMASEMEGVISLGVGEPDFTTPWHICEAAIYSIEEGRTHYTANQGLLELREAICDYQYRRFHLTYDPIKNVIVTVGGSEAIDIAMRAIVNPGDEVILMEPSYVAYTPSVELQGGIPVYIKLSHEDEFKLTAEKLEAAISDKTKAILLNFPSNPTGGVMSKENYEKLVPIIKKHNLIVLSDEIYAELTYDTDFCSLASFDEIKDQVIIISGFSKAYAMTGWRLGYTLANETFTQAMNKIHQYIIMSAPTAAQYGAIEAMRHGDVHVQEMKESYQARRNFITRGFNRLGLPTHLPQGAFYIFPDIRSTGLTSDEFCEQLLLDQKVACVPGTAFGDAGEGFIRISYAYSIEHIKEALERIEKFLTKLRK</sequence>
<evidence type="ECO:0000256" key="6">
    <source>
        <dbReference type="RuleBase" id="RU000481"/>
    </source>
</evidence>
<dbReference type="CDD" id="cd00609">
    <property type="entry name" value="AAT_like"/>
    <property type="match status" value="1"/>
</dbReference>
<dbReference type="PANTHER" id="PTHR46383">
    <property type="entry name" value="ASPARTATE AMINOTRANSFERASE"/>
    <property type="match status" value="1"/>
</dbReference>
<evidence type="ECO:0000313" key="8">
    <source>
        <dbReference type="EMBL" id="RHM14130.1"/>
    </source>
</evidence>
<keyword evidence="4 6" id="KW-0808">Transferase</keyword>
<dbReference type="FunFam" id="3.40.640.10:FF:000033">
    <property type="entry name" value="Aspartate aminotransferase"/>
    <property type="match status" value="1"/>
</dbReference>
<dbReference type="Gene3D" id="3.40.640.10">
    <property type="entry name" value="Type I PLP-dependent aspartate aminotransferase-like (Major domain)"/>
    <property type="match status" value="1"/>
</dbReference>
<dbReference type="InterPro" id="IPR015421">
    <property type="entry name" value="PyrdxlP-dep_Trfase_major"/>
</dbReference>
<dbReference type="InterPro" id="IPR015424">
    <property type="entry name" value="PyrdxlP-dep_Trfase"/>
</dbReference>
<protein>
    <recommendedName>
        <fullName evidence="6">Aminotransferase</fullName>
        <ecNumber evidence="6">2.6.1.-</ecNumber>
    </recommendedName>
</protein>
<name>A0A415PN28_9FIRM</name>
<dbReference type="GO" id="GO:0030170">
    <property type="term" value="F:pyridoxal phosphate binding"/>
    <property type="evidence" value="ECO:0007669"/>
    <property type="project" value="InterPro"/>
</dbReference>
<dbReference type="AlphaFoldDB" id="A0A415PN28"/>
<dbReference type="OrthoDB" id="9802328at2"/>
<evidence type="ECO:0000313" key="9">
    <source>
        <dbReference type="Proteomes" id="UP000284868"/>
    </source>
</evidence>
<dbReference type="SUPFAM" id="SSF53383">
    <property type="entry name" value="PLP-dependent transferases"/>
    <property type="match status" value="1"/>
</dbReference>
<gene>
    <name evidence="8" type="ORF">DWZ83_03250</name>
</gene>
<comment type="similarity">
    <text evidence="2 6">Belongs to the class-I pyridoxal-phosphate-dependent aminotransferase family.</text>
</comment>
<dbReference type="PROSITE" id="PS00105">
    <property type="entry name" value="AA_TRANSFER_CLASS_1"/>
    <property type="match status" value="1"/>
</dbReference>